<name>A0A0F9BEK3_9ZZZZ</name>
<sequence length="41" mass="4222">KEFEGVVSALVALPSFVTRKTVTTATLAQDMAAVLEGVSAL</sequence>
<accession>A0A0F9BEK3</accession>
<reference evidence="1" key="1">
    <citation type="journal article" date="2015" name="Nature">
        <title>Complex archaea that bridge the gap between prokaryotes and eukaryotes.</title>
        <authorList>
            <person name="Spang A."/>
            <person name="Saw J.H."/>
            <person name="Jorgensen S.L."/>
            <person name="Zaremba-Niedzwiedzka K."/>
            <person name="Martijn J."/>
            <person name="Lind A.E."/>
            <person name="van Eijk R."/>
            <person name="Schleper C."/>
            <person name="Guy L."/>
            <person name="Ettema T.J."/>
        </authorList>
    </citation>
    <scope>NUCLEOTIDE SEQUENCE</scope>
</reference>
<proteinExistence type="predicted"/>
<dbReference type="AlphaFoldDB" id="A0A0F9BEK3"/>
<protein>
    <submittedName>
        <fullName evidence="1">Uncharacterized protein</fullName>
    </submittedName>
</protein>
<dbReference type="EMBL" id="LAZR01038132">
    <property type="protein sequence ID" value="KKL20349.1"/>
    <property type="molecule type" value="Genomic_DNA"/>
</dbReference>
<comment type="caution">
    <text evidence="1">The sequence shown here is derived from an EMBL/GenBank/DDBJ whole genome shotgun (WGS) entry which is preliminary data.</text>
</comment>
<organism evidence="1">
    <name type="scientific">marine sediment metagenome</name>
    <dbReference type="NCBI Taxonomy" id="412755"/>
    <lineage>
        <taxon>unclassified sequences</taxon>
        <taxon>metagenomes</taxon>
        <taxon>ecological metagenomes</taxon>
    </lineage>
</organism>
<gene>
    <name evidence="1" type="ORF">LCGC14_2456310</name>
</gene>
<feature type="non-terminal residue" evidence="1">
    <location>
        <position position="1"/>
    </location>
</feature>
<evidence type="ECO:0000313" key="1">
    <source>
        <dbReference type="EMBL" id="KKL20349.1"/>
    </source>
</evidence>